<feature type="region of interest" description="Disordered" evidence="1">
    <location>
        <begin position="85"/>
        <end position="116"/>
    </location>
</feature>
<dbReference type="EnsemblMetazoa" id="SCAU005364-RA">
    <property type="protein sequence ID" value="SCAU005364-PA"/>
    <property type="gene ID" value="SCAU005364"/>
</dbReference>
<evidence type="ECO:0000313" key="3">
    <source>
        <dbReference type="EnsemblMetazoa" id="SCAU005364-PA"/>
    </source>
</evidence>
<reference evidence="3" key="1">
    <citation type="submission" date="2020-05" db="UniProtKB">
        <authorList>
            <consortium name="EnsemblMetazoa"/>
        </authorList>
    </citation>
    <scope>IDENTIFICATION</scope>
    <source>
        <strain evidence="3">USDA</strain>
    </source>
</reference>
<dbReference type="AlphaFoldDB" id="A0A1I8P6V2"/>
<organism evidence="3 4">
    <name type="scientific">Stomoxys calcitrans</name>
    <name type="common">Stable fly</name>
    <name type="synonym">Conops calcitrans</name>
    <dbReference type="NCBI Taxonomy" id="35570"/>
    <lineage>
        <taxon>Eukaryota</taxon>
        <taxon>Metazoa</taxon>
        <taxon>Ecdysozoa</taxon>
        <taxon>Arthropoda</taxon>
        <taxon>Hexapoda</taxon>
        <taxon>Insecta</taxon>
        <taxon>Pterygota</taxon>
        <taxon>Neoptera</taxon>
        <taxon>Endopterygota</taxon>
        <taxon>Diptera</taxon>
        <taxon>Brachycera</taxon>
        <taxon>Muscomorpha</taxon>
        <taxon>Muscoidea</taxon>
        <taxon>Muscidae</taxon>
        <taxon>Stomoxys</taxon>
    </lineage>
</organism>
<keyword evidence="2" id="KW-0732">Signal</keyword>
<dbReference type="VEuPathDB" id="VectorBase:SCAU005364"/>
<dbReference type="STRING" id="35570.A0A1I8P6V2"/>
<proteinExistence type="predicted"/>
<keyword evidence="4" id="KW-1185">Reference proteome</keyword>
<evidence type="ECO:0000256" key="1">
    <source>
        <dbReference type="SAM" id="MobiDB-lite"/>
    </source>
</evidence>
<feature type="signal peptide" evidence="2">
    <location>
        <begin position="1"/>
        <end position="24"/>
    </location>
</feature>
<gene>
    <name evidence="3" type="primary">106089178</name>
</gene>
<feature type="chain" id="PRO_5009326119" description="VM domain-containing protein" evidence="2">
    <location>
        <begin position="25"/>
        <end position="343"/>
    </location>
</feature>
<name>A0A1I8P6V2_STOCA</name>
<dbReference type="Proteomes" id="UP000095300">
    <property type="component" value="Unassembled WGS sequence"/>
</dbReference>
<sequence>MLRFGKVLVFILLLNIFWIHNSQAGYTSEETHENSAATSMLVSSETSKHHRKHTYDNAPPCSAAAGCPLTAPVYLPVPGTPAAPPPSCPNGAGCSPSASARFVQPSDTQPPCPGNGQQCPLTKSTSYGNGIVSPTAPAGYSTFPGYYGTLPETQPPPPSQASFVHGGQVGTYGPPQPAGTYVPPQFLPAASSPPTAATDYKYPSFPGYYPLPSGYPPPPYGYMGHYGTLPETQPPPPSQASFVHGGQVGTYVPPQPAGTYVPPQLLPAASSPPGAATDYKYRTPSQVHFGQPERGYSVLNHSLKTKSDYTEVGSHTGPLQQAGGNGYGSGYGGYMGMYNRPGF</sequence>
<evidence type="ECO:0008006" key="5">
    <source>
        <dbReference type="Google" id="ProtNLM"/>
    </source>
</evidence>
<evidence type="ECO:0000313" key="4">
    <source>
        <dbReference type="Proteomes" id="UP000095300"/>
    </source>
</evidence>
<evidence type="ECO:0000256" key="2">
    <source>
        <dbReference type="SAM" id="SignalP"/>
    </source>
</evidence>
<accession>A0A1I8P6V2</accession>
<protein>
    <recommendedName>
        <fullName evidence="5">VM domain-containing protein</fullName>
    </recommendedName>
</protein>